<feature type="compositionally biased region" description="Basic and acidic residues" evidence="1">
    <location>
        <begin position="106"/>
        <end position="116"/>
    </location>
</feature>
<feature type="compositionally biased region" description="Polar residues" evidence="1">
    <location>
        <begin position="41"/>
        <end position="52"/>
    </location>
</feature>
<feature type="compositionally biased region" description="Low complexity" evidence="1">
    <location>
        <begin position="643"/>
        <end position="654"/>
    </location>
</feature>
<feature type="compositionally biased region" description="Acidic residues" evidence="1">
    <location>
        <begin position="196"/>
        <end position="214"/>
    </location>
</feature>
<feature type="compositionally biased region" description="Polar residues" evidence="1">
    <location>
        <begin position="239"/>
        <end position="250"/>
    </location>
</feature>
<feature type="compositionally biased region" description="Low complexity" evidence="1">
    <location>
        <begin position="184"/>
        <end position="193"/>
    </location>
</feature>
<gene>
    <name evidence="2" type="ORF">A0H81_03337</name>
</gene>
<feature type="compositionally biased region" description="Low complexity" evidence="1">
    <location>
        <begin position="378"/>
        <end position="394"/>
    </location>
</feature>
<comment type="caution">
    <text evidence="2">The sequence shown here is derived from an EMBL/GenBank/DDBJ whole genome shotgun (WGS) entry which is preliminary data.</text>
</comment>
<reference evidence="2 3" key="1">
    <citation type="submission" date="2016-03" db="EMBL/GenBank/DDBJ databases">
        <title>Whole genome sequencing of Grifola frondosa 9006-11.</title>
        <authorList>
            <person name="Min B."/>
            <person name="Park H."/>
            <person name="Kim J.-G."/>
            <person name="Cho H."/>
            <person name="Oh Y.-L."/>
            <person name="Kong W.-S."/>
            <person name="Choi I.-G."/>
        </authorList>
    </citation>
    <scope>NUCLEOTIDE SEQUENCE [LARGE SCALE GENOMIC DNA]</scope>
    <source>
        <strain evidence="2 3">9006-11</strain>
    </source>
</reference>
<dbReference type="Proteomes" id="UP000092993">
    <property type="component" value="Unassembled WGS sequence"/>
</dbReference>
<keyword evidence="3" id="KW-1185">Reference proteome</keyword>
<protein>
    <submittedName>
        <fullName evidence="2">Uncharacterized protein</fullName>
    </submittedName>
</protein>
<feature type="region of interest" description="Disordered" evidence="1">
    <location>
        <begin position="106"/>
        <end position="137"/>
    </location>
</feature>
<evidence type="ECO:0000313" key="3">
    <source>
        <dbReference type="Proteomes" id="UP000092993"/>
    </source>
</evidence>
<feature type="region of interest" description="Disordered" evidence="1">
    <location>
        <begin position="150"/>
        <end position="256"/>
    </location>
</feature>
<dbReference type="STRING" id="5627.A0A1C7MI35"/>
<accession>A0A1C7MI35</accession>
<evidence type="ECO:0000313" key="2">
    <source>
        <dbReference type="EMBL" id="OBZ76089.1"/>
    </source>
</evidence>
<feature type="region of interest" description="Disordered" evidence="1">
    <location>
        <begin position="1"/>
        <end position="65"/>
    </location>
</feature>
<dbReference type="OrthoDB" id="6288785at2759"/>
<name>A0A1C7MI35_GRIFR</name>
<feature type="compositionally biased region" description="Acidic residues" evidence="1">
    <location>
        <begin position="1"/>
        <end position="20"/>
    </location>
</feature>
<feature type="compositionally biased region" description="Basic and acidic residues" evidence="1">
    <location>
        <begin position="709"/>
        <end position="723"/>
    </location>
</feature>
<dbReference type="EMBL" id="LUGG01000003">
    <property type="protein sequence ID" value="OBZ76089.1"/>
    <property type="molecule type" value="Genomic_DNA"/>
</dbReference>
<feature type="compositionally biased region" description="Low complexity" evidence="1">
    <location>
        <begin position="535"/>
        <end position="552"/>
    </location>
</feature>
<proteinExistence type="predicted"/>
<feature type="region of interest" description="Disordered" evidence="1">
    <location>
        <begin position="345"/>
        <end position="734"/>
    </location>
</feature>
<sequence>MEDEQDEQYEDQTDETDDAEPPSMPPPAPAPLPALGPFMTPQATRSRVQRFSTGGPGTDAGPRRVRLVAPWKVADLVVPALKEEDDDGDATAAALARRERLTEEERNAIRERRRSALTEPDTFFGGQTPGEESAEETQVLLARMQQMVEGVRRRQSIGTPARASLSPRKRDGTFSLLAREAGGESLSARLARSALEEEEDRMDVDAEGEEDGESDKENGVVGDPRSQLMKTRMTRSKASRTTCPRASSRTPPMGDLRHMFSRSREEARATPKFAGLREMFASGSGSQGQGQMQTPQMDGVRAMFLRERAGGAETPAFEGIGEMLATPVGYRSSVAVAEEERMDIGEQQPEEVQPKQAADHEQPGVLEEAPEEAHEAAPTRTTRGRRTPTPTGTRRPPRSAVSAKEGGPSELQTVAEDVSTPDTAVGELAVPAPGARVVRRTRARTAESDQESTGIPKLTRARNARARVNHTLEEAPKSQTRSSTRRQNSVEVINVDDAAAAKPPRRTRKAEEPSSLPADETQTPASKPTRKTRAVKTPAAAASTSKTSAARRGTQTKSVEDAEENDDPLDSLTHPSAQDEAVPPPAAKVRRGARSKIPVGTVKQEDIEDSPALSQDAAAAPRAGRSRRTPVPAAASGSGAKSTVRTRAAAAAVAETPARSPSATPVGDKENTPEPQEEEEQTGGALVPATKVGTRGKATRSAAKAAVRRGTEEPVEKVADGARTRSGKTKVAKS</sequence>
<feature type="compositionally biased region" description="Basic residues" evidence="1">
    <location>
        <begin position="459"/>
        <end position="468"/>
    </location>
</feature>
<feature type="compositionally biased region" description="Low complexity" evidence="1">
    <location>
        <begin position="478"/>
        <end position="487"/>
    </location>
</feature>
<dbReference type="AlphaFoldDB" id="A0A1C7MI35"/>
<organism evidence="2 3">
    <name type="scientific">Grifola frondosa</name>
    <name type="common">Maitake</name>
    <name type="synonym">Polyporus frondosus</name>
    <dbReference type="NCBI Taxonomy" id="5627"/>
    <lineage>
        <taxon>Eukaryota</taxon>
        <taxon>Fungi</taxon>
        <taxon>Dikarya</taxon>
        <taxon>Basidiomycota</taxon>
        <taxon>Agaricomycotina</taxon>
        <taxon>Agaricomycetes</taxon>
        <taxon>Polyporales</taxon>
        <taxon>Grifolaceae</taxon>
        <taxon>Grifola</taxon>
    </lineage>
</organism>
<evidence type="ECO:0000256" key="1">
    <source>
        <dbReference type="SAM" id="MobiDB-lite"/>
    </source>
</evidence>
<feature type="compositionally biased region" description="Basic residues" evidence="1">
    <location>
        <begin position="725"/>
        <end position="734"/>
    </location>
</feature>
<dbReference type="OMA" id="ARARVNH"/>
<feature type="compositionally biased region" description="Pro residues" evidence="1">
    <location>
        <begin position="22"/>
        <end position="34"/>
    </location>
</feature>